<evidence type="ECO:0000313" key="5">
    <source>
        <dbReference type="EMBL" id="KAA5608583.1"/>
    </source>
</evidence>
<dbReference type="EMBL" id="VWPK01000077">
    <property type="protein sequence ID" value="KAA5608583.1"/>
    <property type="molecule type" value="Genomic_DNA"/>
</dbReference>
<dbReference type="GO" id="GO:0051536">
    <property type="term" value="F:iron-sulfur cluster binding"/>
    <property type="evidence" value="ECO:0007669"/>
    <property type="project" value="UniProtKB-KW"/>
</dbReference>
<feature type="domain" description="4Fe-4S ferredoxin-type" evidence="4">
    <location>
        <begin position="183"/>
        <end position="212"/>
    </location>
</feature>
<sequence length="295" mass="32934">MDAVVTRPRAQRVAKGKPAARRITRDEVIAEARRLGASIVGFAPVARWAEHGEIPPAYHPEALWPQARTVIAFGVPMLLPVIETTPSINYQEHYDTSNRLLDEISFRLAVWLNEAGHPAMSLPRDGYGSLEILLANPFASFSHTYAAKYAGLGTVGMSRNLLVPQYGPRVRLNSVFTATEFDGDPELAEELCTKCRICERTCPTGAIRARDDGILGDLDKDACTRHHIALRDEKRWPCGICVKVCSIGEDRHLYGNRSMKRYLDERPALEKNPDDLRYRPLVHVRRHGSGGSRIA</sequence>
<reference evidence="5 6" key="1">
    <citation type="submission" date="2019-09" db="EMBL/GenBank/DDBJ databases">
        <title>Genome sequence of Rhodovastum atsumiense, a diverse member of the Acetobacteraceae family of non-sulfur purple photosynthetic bacteria.</title>
        <authorList>
            <person name="Meyer T."/>
            <person name="Kyndt J."/>
        </authorList>
    </citation>
    <scope>NUCLEOTIDE SEQUENCE [LARGE SCALE GENOMIC DNA]</scope>
    <source>
        <strain evidence="5 6">DSM 21279</strain>
    </source>
</reference>
<dbReference type="Gene3D" id="3.30.70.20">
    <property type="match status" value="1"/>
</dbReference>
<dbReference type="PROSITE" id="PS51379">
    <property type="entry name" value="4FE4S_FER_2"/>
    <property type="match status" value="1"/>
</dbReference>
<organism evidence="5 6">
    <name type="scientific">Rhodovastum atsumiense</name>
    <dbReference type="NCBI Taxonomy" id="504468"/>
    <lineage>
        <taxon>Bacteria</taxon>
        <taxon>Pseudomonadati</taxon>
        <taxon>Pseudomonadota</taxon>
        <taxon>Alphaproteobacteria</taxon>
        <taxon>Acetobacterales</taxon>
        <taxon>Acetobacteraceae</taxon>
        <taxon>Rhodovastum</taxon>
    </lineage>
</organism>
<keyword evidence="6" id="KW-1185">Reference proteome</keyword>
<proteinExistence type="predicted"/>
<keyword evidence="3" id="KW-0411">Iron-sulfur</keyword>
<evidence type="ECO:0000256" key="3">
    <source>
        <dbReference type="ARBA" id="ARBA00023014"/>
    </source>
</evidence>
<dbReference type="PROSITE" id="PS00198">
    <property type="entry name" value="4FE4S_FER_1"/>
    <property type="match status" value="1"/>
</dbReference>
<keyword evidence="2" id="KW-0408">Iron</keyword>
<dbReference type="PANTHER" id="PTHR42827">
    <property type="entry name" value="IRON-SULFUR CLUSTER-BINDING PROTEIN-RELATED"/>
    <property type="match status" value="1"/>
</dbReference>
<evidence type="ECO:0000313" key="6">
    <source>
        <dbReference type="Proteomes" id="UP000325255"/>
    </source>
</evidence>
<gene>
    <name evidence="5" type="ORF">F1189_28450</name>
</gene>
<dbReference type="OrthoDB" id="9815745at2"/>
<dbReference type="InterPro" id="IPR017900">
    <property type="entry name" value="4Fe4S_Fe_S_CS"/>
</dbReference>
<accession>A0A5M6IJZ0</accession>
<dbReference type="InterPro" id="IPR017896">
    <property type="entry name" value="4Fe4S_Fe-S-bd"/>
</dbReference>
<dbReference type="GO" id="GO:0046872">
    <property type="term" value="F:metal ion binding"/>
    <property type="evidence" value="ECO:0007669"/>
    <property type="project" value="UniProtKB-KW"/>
</dbReference>
<dbReference type="AlphaFoldDB" id="A0A5M6IJZ0"/>
<evidence type="ECO:0000256" key="1">
    <source>
        <dbReference type="ARBA" id="ARBA00022723"/>
    </source>
</evidence>
<evidence type="ECO:0000259" key="4">
    <source>
        <dbReference type="PROSITE" id="PS51379"/>
    </source>
</evidence>
<dbReference type="Proteomes" id="UP000325255">
    <property type="component" value="Unassembled WGS sequence"/>
</dbReference>
<dbReference type="SUPFAM" id="SSF54862">
    <property type="entry name" value="4Fe-4S ferredoxins"/>
    <property type="match status" value="1"/>
</dbReference>
<dbReference type="Pfam" id="PF00037">
    <property type="entry name" value="Fer4"/>
    <property type="match status" value="1"/>
</dbReference>
<dbReference type="PANTHER" id="PTHR42827:SF1">
    <property type="entry name" value="IRON-SULFUR CLUSTER-BINDING PROTEIN"/>
    <property type="match status" value="1"/>
</dbReference>
<evidence type="ECO:0000256" key="2">
    <source>
        <dbReference type="ARBA" id="ARBA00023004"/>
    </source>
</evidence>
<name>A0A5M6IJZ0_9PROT</name>
<comment type="caution">
    <text evidence="5">The sequence shown here is derived from an EMBL/GenBank/DDBJ whole genome shotgun (WGS) entry which is preliminary data.</text>
</comment>
<protein>
    <submittedName>
        <fullName evidence="5">Epoxyqueuosine reductase</fullName>
    </submittedName>
</protein>
<keyword evidence="1" id="KW-0479">Metal-binding</keyword>